<dbReference type="RefSeq" id="WP_191247771.1">
    <property type="nucleotide sequence ID" value="NZ_BNAU01000007.1"/>
</dbReference>
<organism evidence="1 2">
    <name type="scientific">Amycolatopsis deserti</name>
    <dbReference type="NCBI Taxonomy" id="185696"/>
    <lineage>
        <taxon>Bacteria</taxon>
        <taxon>Bacillati</taxon>
        <taxon>Actinomycetota</taxon>
        <taxon>Actinomycetes</taxon>
        <taxon>Pseudonocardiales</taxon>
        <taxon>Pseudonocardiaceae</taxon>
        <taxon>Amycolatopsis</taxon>
    </lineage>
</organism>
<dbReference type="SUPFAM" id="SSF53335">
    <property type="entry name" value="S-adenosyl-L-methionine-dependent methyltransferases"/>
    <property type="match status" value="1"/>
</dbReference>
<evidence type="ECO:0008006" key="3">
    <source>
        <dbReference type="Google" id="ProtNLM"/>
    </source>
</evidence>
<sequence>MTSQQRTKATAAGVYDWYLNGHHHLPCDAEVAIAAQKVFPLAGQVARYNREFLQRAVRWMIQQGIRQFLDIGSGYPVAGNVHEIAQGYASGTRVVYVDLDPDTVRVSNELLADDPNAICLRGDAREPEDIFARATLLDFAKPVGLLLVSVLPFVPGDVVPLVRRYVERLAPGSYLGLTHITLTEDEQARRRQSEVTQTYNANVQQNVTTRSPEEVLELFDGTELVPPGLVHATHWNAPRGYLPAPDDQASAVLLGGVGRVR</sequence>
<dbReference type="InterPro" id="IPR029063">
    <property type="entry name" value="SAM-dependent_MTases_sf"/>
</dbReference>
<dbReference type="Gene3D" id="3.40.50.150">
    <property type="entry name" value="Vaccinia Virus protein VP39"/>
    <property type="match status" value="1"/>
</dbReference>
<evidence type="ECO:0000313" key="2">
    <source>
        <dbReference type="Proteomes" id="UP000605897"/>
    </source>
</evidence>
<proteinExistence type="predicted"/>
<dbReference type="InterPro" id="IPR006764">
    <property type="entry name" value="SAM_dep_MeTrfase_SAV2177_type"/>
</dbReference>
<name>A0ABQ3JEN8_9PSEU</name>
<comment type="caution">
    <text evidence="1">The sequence shown here is derived from an EMBL/GenBank/DDBJ whole genome shotgun (WGS) entry which is preliminary data.</text>
</comment>
<dbReference type="Proteomes" id="UP000605897">
    <property type="component" value="Unassembled WGS sequence"/>
</dbReference>
<protein>
    <recommendedName>
        <fullName evidence="3">S-adenosyl methyltransferase</fullName>
    </recommendedName>
</protein>
<dbReference type="PIRSF" id="PIRSF017393">
    <property type="entry name" value="MTase_SAV2177"/>
    <property type="match status" value="1"/>
</dbReference>
<dbReference type="Pfam" id="PF04672">
    <property type="entry name" value="Methyltransf_19"/>
    <property type="match status" value="1"/>
</dbReference>
<evidence type="ECO:0000313" key="1">
    <source>
        <dbReference type="EMBL" id="GHF16439.1"/>
    </source>
</evidence>
<dbReference type="EMBL" id="BNAU01000007">
    <property type="protein sequence ID" value="GHF16439.1"/>
    <property type="molecule type" value="Genomic_DNA"/>
</dbReference>
<reference evidence="2" key="1">
    <citation type="journal article" date="2019" name="Int. J. Syst. Evol. Microbiol.">
        <title>The Global Catalogue of Microorganisms (GCM) 10K type strain sequencing project: providing services to taxonomists for standard genome sequencing and annotation.</title>
        <authorList>
            <consortium name="The Broad Institute Genomics Platform"/>
            <consortium name="The Broad Institute Genome Sequencing Center for Infectious Disease"/>
            <person name="Wu L."/>
            <person name="Ma J."/>
        </authorList>
    </citation>
    <scope>NUCLEOTIDE SEQUENCE [LARGE SCALE GENOMIC DNA]</scope>
    <source>
        <strain evidence="2">CGMCC 4.7677</strain>
    </source>
</reference>
<accession>A0ABQ3JEN8</accession>
<gene>
    <name evidence="1" type="ORF">GCM10017786_57900</name>
</gene>
<keyword evidence="2" id="KW-1185">Reference proteome</keyword>